<feature type="transmembrane region" description="Helical" evidence="1">
    <location>
        <begin position="162"/>
        <end position="181"/>
    </location>
</feature>
<organism evidence="3 4">
    <name type="scientific">Hoylesella buccalis ATCC 35310</name>
    <dbReference type="NCBI Taxonomy" id="679190"/>
    <lineage>
        <taxon>Bacteria</taxon>
        <taxon>Pseudomonadati</taxon>
        <taxon>Bacteroidota</taxon>
        <taxon>Bacteroidia</taxon>
        <taxon>Bacteroidales</taxon>
        <taxon>Prevotellaceae</taxon>
        <taxon>Hoylesella</taxon>
    </lineage>
</organism>
<evidence type="ECO:0000313" key="3">
    <source>
        <dbReference type="EMBL" id="EFA92699.1"/>
    </source>
</evidence>
<dbReference type="AlphaFoldDB" id="D1W420"/>
<evidence type="ECO:0008006" key="5">
    <source>
        <dbReference type="Google" id="ProtNLM"/>
    </source>
</evidence>
<keyword evidence="1" id="KW-0472">Membrane</keyword>
<protein>
    <recommendedName>
        <fullName evidence="5">Protein BatD</fullName>
    </recommendedName>
</protein>
<dbReference type="EMBL" id="ADEG01000036">
    <property type="protein sequence ID" value="EFA92699.1"/>
    <property type="molecule type" value="Genomic_DNA"/>
</dbReference>
<keyword evidence="2" id="KW-0732">Signal</keyword>
<gene>
    <name evidence="3" type="ORF">HMPREF0650_2097</name>
</gene>
<feature type="transmembrane region" description="Helical" evidence="1">
    <location>
        <begin position="337"/>
        <end position="358"/>
    </location>
</feature>
<proteinExistence type="predicted"/>
<accession>D1W420</accession>
<reference evidence="3 4" key="1">
    <citation type="submission" date="2009-12" db="EMBL/GenBank/DDBJ databases">
        <title>Genome Sequence of Prevotella buccalis ATCC 35310.</title>
        <authorList>
            <person name="Durkin A.S."/>
            <person name="Madupu R."/>
            <person name="Torralba M."/>
            <person name="Methe B."/>
            <person name="Sutton G."/>
            <person name="Strausberg R.L."/>
            <person name="Nelson K.E."/>
        </authorList>
    </citation>
    <scope>NUCLEOTIDE SEQUENCE [LARGE SCALE GENOMIC DNA]</scope>
    <source>
        <strain evidence="3 4">ATCC 35310</strain>
    </source>
</reference>
<evidence type="ECO:0000256" key="2">
    <source>
        <dbReference type="SAM" id="SignalP"/>
    </source>
</evidence>
<dbReference type="STRING" id="679190.HMPREF0650_2097"/>
<keyword evidence="1" id="KW-1133">Transmembrane helix</keyword>
<name>D1W420_9BACT</name>
<dbReference type="eggNOG" id="COG3088">
    <property type="taxonomic scope" value="Bacteria"/>
</dbReference>
<evidence type="ECO:0000256" key="1">
    <source>
        <dbReference type="SAM" id="Phobius"/>
    </source>
</evidence>
<dbReference type="RefSeq" id="WP_004348288.1">
    <property type="nucleotide sequence ID" value="NZ_ADEG01000036.1"/>
</dbReference>
<feature type="chain" id="PRO_5003026760" description="Protein BatD" evidence="2">
    <location>
        <begin position="28"/>
        <end position="362"/>
    </location>
</feature>
<evidence type="ECO:0000313" key="4">
    <source>
        <dbReference type="Proteomes" id="UP000005283"/>
    </source>
</evidence>
<keyword evidence="4" id="KW-1185">Reference proteome</keyword>
<keyword evidence="1" id="KW-0812">Transmembrane</keyword>
<comment type="caution">
    <text evidence="3">The sequence shown here is derived from an EMBL/GenBank/DDBJ whole genome shotgun (WGS) entry which is preliminary data.</text>
</comment>
<dbReference type="Proteomes" id="UP000005283">
    <property type="component" value="Unassembled WGS sequence"/>
</dbReference>
<sequence>MRMNVNIKYIVGILLCLLCKTSLSAQTAVEQKIDSVGIFIGQQAHMTIDVTAHERAKIQFPSLKPSQYLVPGVEIIDVSDADTTALDNHFVKVSKKYTITSFDEKLYAIPGQKVKIDGKEYVGGTLALKVVTMDVDTLHPNQFFPPKDVQDNPFLWSEWSPIFWMSVLMLVLCIIGFYLYLRLKNNKPIITRIKIVKKIPPHQKALTAIEKLKVEKMTTSTDQKTYYTELTDTLRKYIEERFGFNAMEMTTTEIIYHLQQNGDRKMMDELKGLFETADLVKFAKHEALINENDMNLVNAINFIDQTKIEGQPTEERIVPKLDESDRRKQKNRMTIKTLLAVIGIGVLGLLVYVIYHVYLLVI</sequence>
<feature type="signal peptide" evidence="2">
    <location>
        <begin position="1"/>
        <end position="27"/>
    </location>
</feature>